<dbReference type="RefSeq" id="WP_220102379.1">
    <property type="nucleotide sequence ID" value="NZ_JAHZSS010000001.1"/>
</dbReference>
<gene>
    <name evidence="1" type="ORF">K0504_01575</name>
</gene>
<evidence type="ECO:0000313" key="2">
    <source>
        <dbReference type="Proteomes" id="UP001166251"/>
    </source>
</evidence>
<reference evidence="1" key="1">
    <citation type="submission" date="2021-07" db="EMBL/GenBank/DDBJ databases">
        <title>Neiella marina sp. nov., isolated from the intestinal content of sea cucumber Apostichopus japonicus.</title>
        <authorList>
            <person name="Bai X."/>
        </authorList>
    </citation>
    <scope>NUCLEOTIDE SEQUENCE</scope>
    <source>
        <strain evidence="1">126</strain>
    </source>
</reference>
<dbReference type="Pfam" id="PF05728">
    <property type="entry name" value="UPF0227"/>
    <property type="match status" value="1"/>
</dbReference>
<sequence>MALNLFYIHGFMSSEQSHKAQVTGRYLAQHHPNVIYQVPRLADEPEAAIAQLRQLIEAAMPEPVAVIGSSLGGFYSHFLAEHYPLKAVLINPAVAPYRLLKDYQGPQTNPYTGNKFELGEQQMTQLKNIEQTVQQPERVQVWLETSDEVLDYQQAADYFVGCDVRIRQGGDHSYQHFEQDLASMLAFLMG</sequence>
<dbReference type="Gene3D" id="3.40.50.1820">
    <property type="entry name" value="alpha/beta hydrolase"/>
    <property type="match status" value="1"/>
</dbReference>
<comment type="caution">
    <text evidence="1">The sequence shown here is derived from an EMBL/GenBank/DDBJ whole genome shotgun (WGS) entry which is preliminary data.</text>
</comment>
<dbReference type="InterPro" id="IPR029058">
    <property type="entry name" value="AB_hydrolase_fold"/>
</dbReference>
<name>A0ABS7EBK5_9GAMM</name>
<dbReference type="PANTHER" id="PTHR35602:SF3">
    <property type="entry name" value="ESTERASE YQIA"/>
    <property type="match status" value="1"/>
</dbReference>
<dbReference type="PANTHER" id="PTHR35602">
    <property type="entry name" value="ESTERASE YQIA-RELATED"/>
    <property type="match status" value="1"/>
</dbReference>
<dbReference type="SUPFAM" id="SSF53474">
    <property type="entry name" value="alpha/beta-Hydrolases"/>
    <property type="match status" value="1"/>
</dbReference>
<protein>
    <submittedName>
        <fullName evidence="1">Esterase YqiA</fullName>
    </submittedName>
</protein>
<evidence type="ECO:0000313" key="1">
    <source>
        <dbReference type="EMBL" id="MBW8189711.1"/>
    </source>
</evidence>
<organism evidence="1 2">
    <name type="scientific">Neiella holothuriorum</name>
    <dbReference type="NCBI Taxonomy" id="2870530"/>
    <lineage>
        <taxon>Bacteria</taxon>
        <taxon>Pseudomonadati</taxon>
        <taxon>Pseudomonadota</taxon>
        <taxon>Gammaproteobacteria</taxon>
        <taxon>Alteromonadales</taxon>
        <taxon>Echinimonadaceae</taxon>
        <taxon>Neiella</taxon>
    </lineage>
</organism>
<dbReference type="EMBL" id="JAHZSS010000001">
    <property type="protein sequence ID" value="MBW8189711.1"/>
    <property type="molecule type" value="Genomic_DNA"/>
</dbReference>
<dbReference type="InterPro" id="IPR008886">
    <property type="entry name" value="UPF0227/Esterase_YqiA"/>
</dbReference>
<dbReference type="Proteomes" id="UP001166251">
    <property type="component" value="Unassembled WGS sequence"/>
</dbReference>
<accession>A0ABS7EBK5</accession>
<keyword evidence="2" id="KW-1185">Reference proteome</keyword>
<proteinExistence type="predicted"/>